<evidence type="ECO:0000313" key="2">
    <source>
        <dbReference type="Proteomes" id="UP001459277"/>
    </source>
</evidence>
<keyword evidence="2" id="KW-1185">Reference proteome</keyword>
<sequence length="136" mass="15415">MKVKCNLDEFIPTPPYDLEILKLQCVSSPPPRYSDYVDALLSNCHPKTLVASSNSNKHFAKPSTHSTKGLCFALQFNHPRPFSSKPNAQKKIHSFQSNLRFGISPQMFQYRNELFGGLRFEKKALEQANDAKLEGN</sequence>
<proteinExistence type="predicted"/>
<dbReference type="EMBL" id="JAZDWU010000001">
    <property type="protein sequence ID" value="KAL0013480.1"/>
    <property type="molecule type" value="Genomic_DNA"/>
</dbReference>
<accession>A0AAW2DW26</accession>
<organism evidence="1 2">
    <name type="scientific">Lithocarpus litseifolius</name>
    <dbReference type="NCBI Taxonomy" id="425828"/>
    <lineage>
        <taxon>Eukaryota</taxon>
        <taxon>Viridiplantae</taxon>
        <taxon>Streptophyta</taxon>
        <taxon>Embryophyta</taxon>
        <taxon>Tracheophyta</taxon>
        <taxon>Spermatophyta</taxon>
        <taxon>Magnoliopsida</taxon>
        <taxon>eudicotyledons</taxon>
        <taxon>Gunneridae</taxon>
        <taxon>Pentapetalae</taxon>
        <taxon>rosids</taxon>
        <taxon>fabids</taxon>
        <taxon>Fagales</taxon>
        <taxon>Fagaceae</taxon>
        <taxon>Lithocarpus</taxon>
    </lineage>
</organism>
<reference evidence="1 2" key="1">
    <citation type="submission" date="2024-01" db="EMBL/GenBank/DDBJ databases">
        <title>A telomere-to-telomere, gap-free genome of sweet tea (Lithocarpus litseifolius).</title>
        <authorList>
            <person name="Zhou J."/>
        </authorList>
    </citation>
    <scope>NUCLEOTIDE SEQUENCE [LARGE SCALE GENOMIC DNA]</scope>
    <source>
        <strain evidence="1">Zhou-2022a</strain>
        <tissue evidence="1">Leaf</tissue>
    </source>
</reference>
<dbReference type="AlphaFoldDB" id="A0AAW2DW26"/>
<comment type="caution">
    <text evidence="1">The sequence shown here is derived from an EMBL/GenBank/DDBJ whole genome shotgun (WGS) entry which is preliminary data.</text>
</comment>
<gene>
    <name evidence="1" type="ORF">SO802_000549</name>
</gene>
<evidence type="ECO:0000313" key="1">
    <source>
        <dbReference type="EMBL" id="KAL0013480.1"/>
    </source>
</evidence>
<protein>
    <submittedName>
        <fullName evidence="1">Uncharacterized protein</fullName>
    </submittedName>
</protein>
<name>A0AAW2DW26_9ROSI</name>
<dbReference type="Proteomes" id="UP001459277">
    <property type="component" value="Unassembled WGS sequence"/>
</dbReference>